<accession>A0A1W6BQL7</accession>
<protein>
    <submittedName>
        <fullName evidence="1">Matrix protein</fullName>
    </submittedName>
</protein>
<sequence>MIPVIGSRRPIRREVYYTSKDGEIQLQKETSGILMSLNYLIKLHVYDENLNGDLEKHGISYPDLFKYVEDQIGLPPNNPESIKCKPALTVKVVKELIMLAKLHAMHTKTNIASFTQRTDHSEATPTWYLKVGESIVRGDHDPHIVEVIYKDSDPLPSGEYQLNMTRQYKNEDGVILCEINFALFVRTPPRGNEHITSRLNIMVLLSKYSSELKRTVADPFKNLLKRKSEVSEPTKDAGGKRALLPSMLKMLSPQ</sequence>
<keyword evidence="2" id="KW-1185">Reference proteome</keyword>
<reference evidence="1 2" key="1">
    <citation type="submission" date="2017-01" db="EMBL/GenBank/DDBJ databases">
        <authorList>
            <person name="Jang C."/>
            <person name="Goodin M.M."/>
        </authorList>
    </citation>
    <scope>NUCLEOTIDE SEQUENCE [LARGE SCALE GENOMIC DNA]</scope>
    <source>
        <strain evidence="1 2">CYDV-constricta</strain>
    </source>
</reference>
<name>A0A1W6BQL7_9RHAB</name>
<dbReference type="Proteomes" id="UP000678181">
    <property type="component" value="Segment"/>
</dbReference>
<evidence type="ECO:0000313" key="1">
    <source>
        <dbReference type="EMBL" id="ARJ54295.1"/>
    </source>
</evidence>
<proteinExistence type="predicted"/>
<gene>
    <name evidence="1" type="primary">M</name>
</gene>
<evidence type="ECO:0000313" key="2">
    <source>
        <dbReference type="Proteomes" id="UP000678181"/>
    </source>
</evidence>
<organism evidence="1 2">
    <name type="scientific">constricta yellow dwarf virus</name>
    <dbReference type="NCBI Taxonomy" id="3020400"/>
    <lineage>
        <taxon>Viruses</taxon>
        <taxon>Riboviria</taxon>
        <taxon>Orthornavirae</taxon>
        <taxon>Negarnaviricota</taxon>
        <taxon>Haploviricotina</taxon>
        <taxon>Monjiviricetes</taxon>
        <taxon>Mononegavirales</taxon>
        <taxon>Rhabdoviridae</taxon>
        <taxon>Betarhabdovirinae</taxon>
        <taxon>Alphanucleorhabdovirus</taxon>
        <taxon>Alphanucleorhabdovirus constrictae</taxon>
    </lineage>
</organism>
<dbReference type="EMBL" id="KY549567">
    <property type="protein sequence ID" value="ARJ54295.1"/>
    <property type="molecule type" value="Viral_cRNA"/>
</dbReference>